<evidence type="ECO:0000313" key="3">
    <source>
        <dbReference type="Proteomes" id="UP001595872"/>
    </source>
</evidence>
<dbReference type="InterPro" id="IPR041436">
    <property type="entry name" value="RNAse_A_bac"/>
</dbReference>
<protein>
    <submittedName>
        <fullName evidence="2">RNase A-like domain-containing protein</fullName>
    </submittedName>
</protein>
<dbReference type="RefSeq" id="WP_378262551.1">
    <property type="nucleotide sequence ID" value="NZ_JBHSIT010000012.1"/>
</dbReference>
<name>A0ABV9U7M2_9ACTN</name>
<sequence>MRGASTFVDTPTAQRFVQAVVDANTVTIREWLARGHGERPRLDGYFPSEPTGRLMLRGMLYAGRGPVDAHGVHTVLEVSARLSNSLAAFATVRSALSRERRNAVAEDSRV</sequence>
<evidence type="ECO:0000313" key="2">
    <source>
        <dbReference type="EMBL" id="MFC4912542.1"/>
    </source>
</evidence>
<comment type="caution">
    <text evidence="2">The sequence shown here is derived from an EMBL/GenBank/DDBJ whole genome shotgun (WGS) entry which is preliminary data.</text>
</comment>
<organism evidence="2 3">
    <name type="scientific">Actinomadura gamaensis</name>
    <dbReference type="NCBI Taxonomy" id="1763541"/>
    <lineage>
        <taxon>Bacteria</taxon>
        <taxon>Bacillati</taxon>
        <taxon>Actinomycetota</taxon>
        <taxon>Actinomycetes</taxon>
        <taxon>Streptosporangiales</taxon>
        <taxon>Thermomonosporaceae</taxon>
        <taxon>Actinomadura</taxon>
    </lineage>
</organism>
<proteinExistence type="predicted"/>
<gene>
    <name evidence="2" type="ORF">ACFPCY_34940</name>
</gene>
<dbReference type="EMBL" id="JBHSIT010000012">
    <property type="protein sequence ID" value="MFC4912542.1"/>
    <property type="molecule type" value="Genomic_DNA"/>
</dbReference>
<dbReference type="Proteomes" id="UP001595872">
    <property type="component" value="Unassembled WGS sequence"/>
</dbReference>
<keyword evidence="3" id="KW-1185">Reference proteome</keyword>
<evidence type="ECO:0000259" key="1">
    <source>
        <dbReference type="Pfam" id="PF18431"/>
    </source>
</evidence>
<feature type="domain" description="Bacterial CdiA-CT RNAse A" evidence="1">
    <location>
        <begin position="3"/>
        <end position="81"/>
    </location>
</feature>
<accession>A0ABV9U7M2</accession>
<reference evidence="3" key="1">
    <citation type="journal article" date="2019" name="Int. J. Syst. Evol. Microbiol.">
        <title>The Global Catalogue of Microorganisms (GCM) 10K type strain sequencing project: providing services to taxonomists for standard genome sequencing and annotation.</title>
        <authorList>
            <consortium name="The Broad Institute Genomics Platform"/>
            <consortium name="The Broad Institute Genome Sequencing Center for Infectious Disease"/>
            <person name="Wu L."/>
            <person name="Ma J."/>
        </authorList>
    </citation>
    <scope>NUCLEOTIDE SEQUENCE [LARGE SCALE GENOMIC DNA]</scope>
    <source>
        <strain evidence="3">KLKA75</strain>
    </source>
</reference>
<dbReference type="Pfam" id="PF18431">
    <property type="entry name" value="RNAse_A_bac"/>
    <property type="match status" value="1"/>
</dbReference>